<name>A0A2J6RT57_HYAVF</name>
<dbReference type="EMBL" id="KZ613944">
    <property type="protein sequence ID" value="PMD41633.1"/>
    <property type="molecule type" value="Genomic_DNA"/>
</dbReference>
<proteinExistence type="predicted"/>
<feature type="transmembrane region" description="Helical" evidence="2">
    <location>
        <begin position="187"/>
        <end position="204"/>
    </location>
</feature>
<accession>A0A2J6RT57</accession>
<evidence type="ECO:0000256" key="2">
    <source>
        <dbReference type="SAM" id="Phobius"/>
    </source>
</evidence>
<feature type="transmembrane region" description="Helical" evidence="2">
    <location>
        <begin position="119"/>
        <end position="139"/>
    </location>
</feature>
<reference evidence="3 4" key="1">
    <citation type="submission" date="2016-04" db="EMBL/GenBank/DDBJ databases">
        <title>A degradative enzymes factory behind the ericoid mycorrhizal symbiosis.</title>
        <authorList>
            <consortium name="DOE Joint Genome Institute"/>
            <person name="Martino E."/>
            <person name="Morin E."/>
            <person name="Grelet G."/>
            <person name="Kuo A."/>
            <person name="Kohler A."/>
            <person name="Daghino S."/>
            <person name="Barry K."/>
            <person name="Choi C."/>
            <person name="Cichocki N."/>
            <person name="Clum A."/>
            <person name="Copeland A."/>
            <person name="Hainaut M."/>
            <person name="Haridas S."/>
            <person name="Labutti K."/>
            <person name="Lindquist E."/>
            <person name="Lipzen A."/>
            <person name="Khouja H.-R."/>
            <person name="Murat C."/>
            <person name="Ohm R."/>
            <person name="Olson A."/>
            <person name="Spatafora J."/>
            <person name="Veneault-Fourrey C."/>
            <person name="Henrissat B."/>
            <person name="Grigoriev I."/>
            <person name="Martin F."/>
            <person name="Perotto S."/>
        </authorList>
    </citation>
    <scope>NUCLEOTIDE SEQUENCE [LARGE SCALE GENOMIC DNA]</scope>
    <source>
        <strain evidence="3 4">F</strain>
    </source>
</reference>
<dbReference type="STRING" id="1149755.A0A2J6RT57"/>
<evidence type="ECO:0000256" key="1">
    <source>
        <dbReference type="SAM" id="MobiDB-lite"/>
    </source>
</evidence>
<keyword evidence="2" id="KW-1133">Transmembrane helix</keyword>
<gene>
    <name evidence="3" type="ORF">L207DRAFT_582061</name>
</gene>
<feature type="transmembrane region" description="Helical" evidence="2">
    <location>
        <begin position="318"/>
        <end position="338"/>
    </location>
</feature>
<feature type="transmembrane region" description="Helical" evidence="2">
    <location>
        <begin position="151"/>
        <end position="175"/>
    </location>
</feature>
<keyword evidence="4" id="KW-1185">Reference proteome</keyword>
<dbReference type="AlphaFoldDB" id="A0A2J6RT57"/>
<feature type="transmembrane region" description="Helical" evidence="2">
    <location>
        <begin position="242"/>
        <end position="265"/>
    </location>
</feature>
<protein>
    <submittedName>
        <fullName evidence="3">Uncharacterized protein</fullName>
    </submittedName>
</protein>
<feature type="transmembrane region" description="Helical" evidence="2">
    <location>
        <begin position="77"/>
        <end position="98"/>
    </location>
</feature>
<feature type="transmembrane region" description="Helical" evidence="2">
    <location>
        <begin position="277"/>
        <end position="298"/>
    </location>
</feature>
<evidence type="ECO:0000313" key="4">
    <source>
        <dbReference type="Proteomes" id="UP000235786"/>
    </source>
</evidence>
<sequence length="387" mass="42639">MAVMKSTVVTPVSAVVTAAASSLSCEWTSAAQLVGQIQADKLTIPDVVSQCANVCQVAFNSTTAPGALAGEGVTISYLIQVALICQFAVLLPVLIWLFNIFSWKAAIQKTPLLRKLQKSVYEINAFFSVSLLVASIVRWRQVPSVMETVLISYVVWTQLLILTTMLFGQLCDNVLNKTNLTWHWQAYYLAISFAQLVTSCVIEIPNRGIYKDLATQCHSQYDFMNLSSYLPTSEKGTTTLKWYIIGSVIGLVIGILTIAFAKIIARICPAWLLKHGEITFDISILSLNLFSVIINAIVVEEVRGKLIKLSGDRLPDDGWSYGQTTAILLWLPFFWGAIKETIAHLRERSPVVQDGSEMQALDHESTPAAPDVPPPYTPQKGDETLPI</sequence>
<dbReference type="Proteomes" id="UP000235786">
    <property type="component" value="Unassembled WGS sequence"/>
</dbReference>
<keyword evidence="2" id="KW-0472">Membrane</keyword>
<feature type="region of interest" description="Disordered" evidence="1">
    <location>
        <begin position="356"/>
        <end position="387"/>
    </location>
</feature>
<organism evidence="3 4">
    <name type="scientific">Hyaloscypha variabilis (strain UAMH 11265 / GT02V1 / F)</name>
    <name type="common">Meliniomyces variabilis</name>
    <dbReference type="NCBI Taxonomy" id="1149755"/>
    <lineage>
        <taxon>Eukaryota</taxon>
        <taxon>Fungi</taxon>
        <taxon>Dikarya</taxon>
        <taxon>Ascomycota</taxon>
        <taxon>Pezizomycotina</taxon>
        <taxon>Leotiomycetes</taxon>
        <taxon>Helotiales</taxon>
        <taxon>Hyaloscyphaceae</taxon>
        <taxon>Hyaloscypha</taxon>
        <taxon>Hyaloscypha variabilis</taxon>
    </lineage>
</organism>
<dbReference type="OrthoDB" id="4582561at2759"/>
<dbReference type="PROSITE" id="PS51257">
    <property type="entry name" value="PROKAR_LIPOPROTEIN"/>
    <property type="match status" value="1"/>
</dbReference>
<keyword evidence="2" id="KW-0812">Transmembrane</keyword>
<evidence type="ECO:0000313" key="3">
    <source>
        <dbReference type="EMBL" id="PMD41633.1"/>
    </source>
</evidence>